<proteinExistence type="predicted"/>
<accession>A0A1N7B8A5</accession>
<name>A0A1N7B8A5_9FIRM</name>
<dbReference type="RefSeq" id="WP_084566221.1">
    <property type="nucleotide sequence ID" value="NZ_FTNC01000029.1"/>
</dbReference>
<dbReference type="OrthoDB" id="9814022at2"/>
<organism evidence="1 2">
    <name type="scientific">Halanaerobium kushneri</name>
    <dbReference type="NCBI Taxonomy" id="56779"/>
    <lineage>
        <taxon>Bacteria</taxon>
        <taxon>Bacillati</taxon>
        <taxon>Bacillota</taxon>
        <taxon>Clostridia</taxon>
        <taxon>Halanaerobiales</taxon>
        <taxon>Halanaerobiaceae</taxon>
        <taxon>Halanaerobium</taxon>
    </lineage>
</organism>
<dbReference type="Proteomes" id="UP000185669">
    <property type="component" value="Unassembled WGS sequence"/>
</dbReference>
<dbReference type="AlphaFoldDB" id="A0A1N7B8A5"/>
<keyword evidence="2" id="KW-1185">Reference proteome</keyword>
<reference evidence="2" key="1">
    <citation type="submission" date="2017-01" db="EMBL/GenBank/DDBJ databases">
        <authorList>
            <person name="Varghese N."/>
            <person name="Submissions S."/>
        </authorList>
    </citation>
    <scope>NUCLEOTIDE SEQUENCE [LARGE SCALE GENOMIC DNA]</scope>
    <source>
        <strain evidence="2">ATCC 700103</strain>
    </source>
</reference>
<dbReference type="STRING" id="56779.SAMN05421834_1298"/>
<sequence>MNVVNVFKAEERKDKISVLARNNQPEIKCSHCDNPAEYICPDCIYNGLGWYCSDCLDKHEENNCMWDSKNLLPVVNSPRVGVCAYTGNKKRRRLING</sequence>
<gene>
    <name evidence="1" type="ORF">SAMN05421834_1298</name>
</gene>
<dbReference type="EMBL" id="FTNC01000029">
    <property type="protein sequence ID" value="SIR47610.1"/>
    <property type="molecule type" value="Genomic_DNA"/>
</dbReference>
<evidence type="ECO:0000313" key="2">
    <source>
        <dbReference type="Proteomes" id="UP000185669"/>
    </source>
</evidence>
<protein>
    <submittedName>
        <fullName evidence="1">Uncharacterized protein</fullName>
    </submittedName>
</protein>
<evidence type="ECO:0000313" key="1">
    <source>
        <dbReference type="EMBL" id="SIR47610.1"/>
    </source>
</evidence>